<keyword evidence="3" id="KW-1185">Reference proteome</keyword>
<sequence>MDAGFVPVVALSDSMNRASNSPASSVKSGPVRFIGPPPRRASCYESGPEPPRPERTGVSALQLADRGESGDIGKAGSGPFGASQGAGATEPSHTG</sequence>
<dbReference type="AlphaFoldDB" id="A0A917UL47"/>
<organism evidence="2 3">
    <name type="scientific">Streptomyces lacrimifluminis</name>
    <dbReference type="NCBI Taxonomy" id="1500077"/>
    <lineage>
        <taxon>Bacteria</taxon>
        <taxon>Bacillati</taxon>
        <taxon>Actinomycetota</taxon>
        <taxon>Actinomycetes</taxon>
        <taxon>Kitasatosporales</taxon>
        <taxon>Streptomycetaceae</taxon>
        <taxon>Streptomyces</taxon>
    </lineage>
</organism>
<dbReference type="EMBL" id="BMMU01000040">
    <property type="protein sequence ID" value="GGJ65396.1"/>
    <property type="molecule type" value="Genomic_DNA"/>
</dbReference>
<proteinExistence type="predicted"/>
<protein>
    <submittedName>
        <fullName evidence="2">Uncharacterized protein</fullName>
    </submittedName>
</protein>
<feature type="compositionally biased region" description="Polar residues" evidence="1">
    <location>
        <begin position="13"/>
        <end position="27"/>
    </location>
</feature>
<name>A0A917UL47_9ACTN</name>
<evidence type="ECO:0000313" key="3">
    <source>
        <dbReference type="Proteomes" id="UP000625682"/>
    </source>
</evidence>
<reference evidence="2" key="1">
    <citation type="journal article" date="2014" name="Int. J. Syst. Evol. Microbiol.">
        <title>Complete genome sequence of Corynebacterium casei LMG S-19264T (=DSM 44701T), isolated from a smear-ripened cheese.</title>
        <authorList>
            <consortium name="US DOE Joint Genome Institute (JGI-PGF)"/>
            <person name="Walter F."/>
            <person name="Albersmeier A."/>
            <person name="Kalinowski J."/>
            <person name="Ruckert C."/>
        </authorList>
    </citation>
    <scope>NUCLEOTIDE SEQUENCE</scope>
    <source>
        <strain evidence="2">CGMCC 4.7272</strain>
    </source>
</reference>
<evidence type="ECO:0000313" key="2">
    <source>
        <dbReference type="EMBL" id="GGJ65396.1"/>
    </source>
</evidence>
<gene>
    <name evidence="2" type="ORF">GCM10012282_73180</name>
</gene>
<reference evidence="2" key="2">
    <citation type="submission" date="2020-09" db="EMBL/GenBank/DDBJ databases">
        <authorList>
            <person name="Sun Q."/>
            <person name="Zhou Y."/>
        </authorList>
    </citation>
    <scope>NUCLEOTIDE SEQUENCE</scope>
    <source>
        <strain evidence="2">CGMCC 4.7272</strain>
    </source>
</reference>
<dbReference type="Proteomes" id="UP000625682">
    <property type="component" value="Unassembled WGS sequence"/>
</dbReference>
<feature type="region of interest" description="Disordered" evidence="1">
    <location>
        <begin position="1"/>
        <end position="95"/>
    </location>
</feature>
<accession>A0A917UL47</accession>
<evidence type="ECO:0000256" key="1">
    <source>
        <dbReference type="SAM" id="MobiDB-lite"/>
    </source>
</evidence>
<comment type="caution">
    <text evidence="2">The sequence shown here is derived from an EMBL/GenBank/DDBJ whole genome shotgun (WGS) entry which is preliminary data.</text>
</comment>